<gene>
    <name evidence="3" type="ORF">Vbra_5018</name>
</gene>
<dbReference type="Proteomes" id="UP000041254">
    <property type="component" value="Unassembled WGS sequence"/>
</dbReference>
<evidence type="ECO:0000313" key="4">
    <source>
        <dbReference type="Proteomes" id="UP000041254"/>
    </source>
</evidence>
<feature type="signal peptide" evidence="2">
    <location>
        <begin position="1"/>
        <end position="21"/>
    </location>
</feature>
<dbReference type="EMBL" id="CDMY01000238">
    <property type="protein sequence ID" value="CEL95780.1"/>
    <property type="molecule type" value="Genomic_DNA"/>
</dbReference>
<protein>
    <submittedName>
        <fullName evidence="3">Uncharacterized protein</fullName>
    </submittedName>
</protein>
<feature type="chain" id="PRO_5005187654" evidence="2">
    <location>
        <begin position="22"/>
        <end position="233"/>
    </location>
</feature>
<evidence type="ECO:0000256" key="2">
    <source>
        <dbReference type="SAM" id="SignalP"/>
    </source>
</evidence>
<dbReference type="InParanoid" id="A0A0G4EHV5"/>
<name>A0A0G4EHV5_VITBC</name>
<dbReference type="AlphaFoldDB" id="A0A0G4EHV5"/>
<dbReference type="PhylomeDB" id="A0A0G4EHV5"/>
<evidence type="ECO:0000313" key="3">
    <source>
        <dbReference type="EMBL" id="CEL95780.1"/>
    </source>
</evidence>
<feature type="region of interest" description="Disordered" evidence="1">
    <location>
        <begin position="68"/>
        <end position="90"/>
    </location>
</feature>
<dbReference type="VEuPathDB" id="CryptoDB:Vbra_5018"/>
<dbReference type="OrthoDB" id="434720at2759"/>
<accession>A0A0G4EHV5</accession>
<reference evidence="3 4" key="1">
    <citation type="submission" date="2014-11" db="EMBL/GenBank/DDBJ databases">
        <authorList>
            <person name="Zhu J."/>
            <person name="Qi W."/>
            <person name="Song R."/>
        </authorList>
    </citation>
    <scope>NUCLEOTIDE SEQUENCE [LARGE SCALE GENOMIC DNA]</scope>
</reference>
<organism evidence="3 4">
    <name type="scientific">Vitrella brassicaformis (strain CCMP3155)</name>
    <dbReference type="NCBI Taxonomy" id="1169540"/>
    <lineage>
        <taxon>Eukaryota</taxon>
        <taxon>Sar</taxon>
        <taxon>Alveolata</taxon>
        <taxon>Colpodellida</taxon>
        <taxon>Vitrellaceae</taxon>
        <taxon>Vitrella</taxon>
    </lineage>
</organism>
<evidence type="ECO:0000256" key="1">
    <source>
        <dbReference type="SAM" id="MobiDB-lite"/>
    </source>
</evidence>
<keyword evidence="4" id="KW-1185">Reference proteome</keyword>
<sequence>MEAIAMVLVLLLCSSSTGVNCDSSRRAEGSSTDITTQVALGLTVALVLALAFAWRQAQEIKRLKKSGSLSPGRVQDAGGGSRTAASMTPAEKAQEKARLQTLVKQFAKDAVKGIDVSVIDPTDGSTADNVFLMDGYLKSFQLRGEDGKKTDSCAVTDVVSVWKNQQVAEKLPSLSAETTTSRCVGLQLGEGDNQREVFLFFDSEYNRDVFYTCIKILRLSTSLPRSGETGETG</sequence>
<proteinExistence type="predicted"/>
<keyword evidence="2" id="KW-0732">Signal</keyword>